<dbReference type="CDD" id="cd00090">
    <property type="entry name" value="HTH_ARSR"/>
    <property type="match status" value="1"/>
</dbReference>
<proteinExistence type="predicted"/>
<dbReference type="KEGG" id="aab:A4R43_23430"/>
<dbReference type="EMBL" id="CP015163">
    <property type="protein sequence ID" value="AXB45083.1"/>
    <property type="molecule type" value="Genomic_DNA"/>
</dbReference>
<dbReference type="OrthoDB" id="3526885at2"/>
<dbReference type="InterPro" id="IPR011991">
    <property type="entry name" value="ArsR-like_HTH"/>
</dbReference>
<protein>
    <submittedName>
        <fullName evidence="1">ArsR family transcriptional regulator</fullName>
    </submittedName>
</protein>
<dbReference type="Gene3D" id="1.10.10.10">
    <property type="entry name" value="Winged helix-like DNA-binding domain superfamily/Winged helix DNA-binding domain"/>
    <property type="match status" value="1"/>
</dbReference>
<dbReference type="AlphaFoldDB" id="A0A344LAK9"/>
<accession>A0A344LAK9</accession>
<keyword evidence="2" id="KW-1185">Reference proteome</keyword>
<evidence type="ECO:0000313" key="1">
    <source>
        <dbReference type="EMBL" id="AXB45083.1"/>
    </source>
</evidence>
<dbReference type="InterPro" id="IPR043519">
    <property type="entry name" value="NT_sf"/>
</dbReference>
<organism evidence="1 2">
    <name type="scientific">Amycolatopsis albispora</name>
    <dbReference type="NCBI Taxonomy" id="1804986"/>
    <lineage>
        <taxon>Bacteria</taxon>
        <taxon>Bacillati</taxon>
        <taxon>Actinomycetota</taxon>
        <taxon>Actinomycetes</taxon>
        <taxon>Pseudonocardiales</taxon>
        <taxon>Pseudonocardiaceae</taxon>
        <taxon>Amycolatopsis</taxon>
    </lineage>
</organism>
<dbReference type="SUPFAM" id="SSF46785">
    <property type="entry name" value="Winged helix' DNA-binding domain"/>
    <property type="match status" value="1"/>
</dbReference>
<dbReference type="InterPro" id="IPR036390">
    <property type="entry name" value="WH_DNA-bd_sf"/>
</dbReference>
<sequence length="196" mass="21603">MKTSPSLLPLLRSRMQGELLALVLLHPEREYTITELADACGVTATAALREVRRLSEGGILDERRVGRSRLVKARRDTPLYQPLSDLIAVTFGPMPLLAEALSGLEGVQDAYIYGSWAARYHGEPGPPPGDVDVLVVGTPDQDALFDLAERVSRQLGREVNVHRVAPEAWAGTTADPFLTSVRERPLLRLDLEQETR</sequence>
<gene>
    <name evidence="1" type="ORF">A4R43_23430</name>
</gene>
<evidence type="ECO:0000313" key="2">
    <source>
        <dbReference type="Proteomes" id="UP000250434"/>
    </source>
</evidence>
<dbReference type="Gene3D" id="3.30.460.10">
    <property type="entry name" value="Beta Polymerase, domain 2"/>
    <property type="match status" value="1"/>
</dbReference>
<dbReference type="InterPro" id="IPR036388">
    <property type="entry name" value="WH-like_DNA-bd_sf"/>
</dbReference>
<dbReference type="RefSeq" id="WP_113694340.1">
    <property type="nucleotide sequence ID" value="NZ_CP015163.1"/>
</dbReference>
<dbReference type="Proteomes" id="UP000250434">
    <property type="component" value="Chromosome"/>
</dbReference>
<name>A0A344LAK9_9PSEU</name>
<reference evidence="1 2" key="1">
    <citation type="submission" date="2016-04" db="EMBL/GenBank/DDBJ databases">
        <title>Complete genome sequence and analysis of deep-sea sediment isolate, Amycolatopsis sp. WP1.</title>
        <authorList>
            <person name="Wang H."/>
            <person name="Chen S."/>
            <person name="Wu Q."/>
        </authorList>
    </citation>
    <scope>NUCLEOTIDE SEQUENCE [LARGE SCALE GENOMIC DNA]</scope>
    <source>
        <strain evidence="1 2">WP1</strain>
    </source>
</reference>